<evidence type="ECO:0008006" key="3">
    <source>
        <dbReference type="Google" id="ProtNLM"/>
    </source>
</evidence>
<organism evidence="1 2">
    <name type="scientific">Kolteria novifilia</name>
    <dbReference type="NCBI Taxonomy" id="2527975"/>
    <lineage>
        <taxon>Bacteria</taxon>
        <taxon>Pseudomonadati</taxon>
        <taxon>Planctomycetota</taxon>
        <taxon>Planctomycetia</taxon>
        <taxon>Kolteriales</taxon>
        <taxon>Kolteriaceae</taxon>
        <taxon>Kolteria</taxon>
    </lineage>
</organism>
<gene>
    <name evidence="1" type="ORF">Pan216_52570</name>
</gene>
<dbReference type="Proteomes" id="UP000317093">
    <property type="component" value="Chromosome"/>
</dbReference>
<sequence>MWERWNVSSSVPMGRESKVSRLIVGRTTFNGNEQPMYANMRNAAIIALATTTILSGCGSAPDDGLIKHQVTGQVLVNGNPEKGVVVRFNHTDPSVKKNAARPIAVTDEDGCFVLSTNGEDDGAVAGTYDVTFFWPEGGNSMQEFFEGKYVKPNGPEFQVKVEDADALIPPFRLEAPAATVEKAHQALNKNRAQPIN</sequence>
<proteinExistence type="predicted"/>
<accession>A0A518BBP5</accession>
<dbReference type="KEGG" id="knv:Pan216_52570"/>
<dbReference type="AlphaFoldDB" id="A0A518BBP5"/>
<evidence type="ECO:0000313" key="2">
    <source>
        <dbReference type="Proteomes" id="UP000317093"/>
    </source>
</evidence>
<reference evidence="1 2" key="1">
    <citation type="submission" date="2019-02" db="EMBL/GenBank/DDBJ databases">
        <title>Deep-cultivation of Planctomycetes and their phenomic and genomic characterization uncovers novel biology.</title>
        <authorList>
            <person name="Wiegand S."/>
            <person name="Jogler M."/>
            <person name="Boedeker C."/>
            <person name="Pinto D."/>
            <person name="Vollmers J."/>
            <person name="Rivas-Marin E."/>
            <person name="Kohn T."/>
            <person name="Peeters S.H."/>
            <person name="Heuer A."/>
            <person name="Rast P."/>
            <person name="Oberbeckmann S."/>
            <person name="Bunk B."/>
            <person name="Jeske O."/>
            <person name="Meyerdierks A."/>
            <person name="Storesund J.E."/>
            <person name="Kallscheuer N."/>
            <person name="Luecker S."/>
            <person name="Lage O.M."/>
            <person name="Pohl T."/>
            <person name="Merkel B.J."/>
            <person name="Hornburger P."/>
            <person name="Mueller R.-W."/>
            <person name="Bruemmer F."/>
            <person name="Labrenz M."/>
            <person name="Spormann A.M."/>
            <person name="Op den Camp H."/>
            <person name="Overmann J."/>
            <person name="Amann R."/>
            <person name="Jetten M.S.M."/>
            <person name="Mascher T."/>
            <person name="Medema M.H."/>
            <person name="Devos D.P."/>
            <person name="Kaster A.-K."/>
            <person name="Ovreas L."/>
            <person name="Rohde M."/>
            <person name="Galperin M.Y."/>
            <person name="Jogler C."/>
        </authorList>
    </citation>
    <scope>NUCLEOTIDE SEQUENCE [LARGE SCALE GENOMIC DNA]</scope>
    <source>
        <strain evidence="1 2">Pan216</strain>
    </source>
</reference>
<dbReference type="SUPFAM" id="SSF49373">
    <property type="entry name" value="Invasin/intimin cell-adhesion fragments"/>
    <property type="match status" value="1"/>
</dbReference>
<protein>
    <recommendedName>
        <fullName evidence="3">Nickel uptake substrate-specific transmembrane region</fullName>
    </recommendedName>
</protein>
<dbReference type="InterPro" id="IPR008964">
    <property type="entry name" value="Invasin/intimin_cell_adhesion"/>
</dbReference>
<name>A0A518BBP5_9BACT</name>
<keyword evidence="2" id="KW-1185">Reference proteome</keyword>
<evidence type="ECO:0000313" key="1">
    <source>
        <dbReference type="EMBL" id="QDU64367.1"/>
    </source>
</evidence>
<dbReference type="EMBL" id="CP036279">
    <property type="protein sequence ID" value="QDU64367.1"/>
    <property type="molecule type" value="Genomic_DNA"/>
</dbReference>